<proteinExistence type="predicted"/>
<dbReference type="GeneID" id="89922818"/>
<evidence type="ECO:0000313" key="2">
    <source>
        <dbReference type="EMBL" id="KAK5174390.1"/>
    </source>
</evidence>
<accession>A0AAV9PKW8</accession>
<keyword evidence="3" id="KW-1185">Reference proteome</keyword>
<gene>
    <name evidence="2" type="ORF">LTR77_001470</name>
</gene>
<evidence type="ECO:0000256" key="1">
    <source>
        <dbReference type="SAM" id="MobiDB-lite"/>
    </source>
</evidence>
<dbReference type="Proteomes" id="UP001337655">
    <property type="component" value="Unassembled WGS sequence"/>
</dbReference>
<sequence>MATFITRAILAESLVAVDRRTASPPPTPKGGKHPKKAAAAQKSKPDAEKTQLKHEVAALVKHELEADLYRVDTSIARSEFMLQELRPLELELAEMTRLLSEDHKVEHEDSCDNCALMRQTDILLREFEREAGCRRELDESLEELKGSRAALAG</sequence>
<dbReference type="RefSeq" id="XP_064663059.1">
    <property type="nucleotide sequence ID" value="XM_064798732.1"/>
</dbReference>
<reference evidence="2 3" key="1">
    <citation type="submission" date="2023-08" db="EMBL/GenBank/DDBJ databases">
        <title>Black Yeasts Isolated from many extreme environments.</title>
        <authorList>
            <person name="Coleine C."/>
            <person name="Stajich J.E."/>
            <person name="Selbmann L."/>
        </authorList>
    </citation>
    <scope>NUCLEOTIDE SEQUENCE [LARGE SCALE GENOMIC DNA]</scope>
    <source>
        <strain evidence="2 3">CCFEE 5935</strain>
    </source>
</reference>
<organism evidence="2 3">
    <name type="scientific">Saxophila tyrrhenica</name>
    <dbReference type="NCBI Taxonomy" id="1690608"/>
    <lineage>
        <taxon>Eukaryota</taxon>
        <taxon>Fungi</taxon>
        <taxon>Dikarya</taxon>
        <taxon>Ascomycota</taxon>
        <taxon>Pezizomycotina</taxon>
        <taxon>Dothideomycetes</taxon>
        <taxon>Dothideomycetidae</taxon>
        <taxon>Mycosphaerellales</taxon>
        <taxon>Extremaceae</taxon>
        <taxon>Saxophila</taxon>
    </lineage>
</organism>
<feature type="region of interest" description="Disordered" evidence="1">
    <location>
        <begin position="19"/>
        <end position="51"/>
    </location>
</feature>
<evidence type="ECO:0000313" key="3">
    <source>
        <dbReference type="Proteomes" id="UP001337655"/>
    </source>
</evidence>
<name>A0AAV9PKW8_9PEZI</name>
<comment type="caution">
    <text evidence="2">The sequence shown here is derived from an EMBL/GenBank/DDBJ whole genome shotgun (WGS) entry which is preliminary data.</text>
</comment>
<protein>
    <submittedName>
        <fullName evidence="2">Uncharacterized protein</fullName>
    </submittedName>
</protein>
<dbReference type="AlphaFoldDB" id="A0AAV9PKW8"/>
<dbReference type="EMBL" id="JAVRRT010000002">
    <property type="protein sequence ID" value="KAK5174390.1"/>
    <property type="molecule type" value="Genomic_DNA"/>
</dbReference>